<sequence>MDRAIRRMWMAAGCVFILLMGTLSYIQFFDTESLKDNPWNSRSLYDNYGANRGSIVVDGTEIASSVKSDDEYNYQRVYSEPEKYAALTGYFSSVYGSTGVESAMDKELSGTSDSQFYDRVAQLFSGSSARGASVELTVDSKLQELANNLLQGRKGSIVAINPKTGEILAMASSPSYDPNTLASHDGSTVVSNYEELNSNPNNPLYNRAIAGNTYSPGSTFKIIDAVAALESGKYDANSTIDNPAQLPLPGTNVSLPNYAGGQCGGRTKATIEWAMAQSCNTPFAQIAMDLGEDRISRTAENFGYGQDLKIPLAVAKSSFPKGMSQSQLAQASVGQYDVRTTPLQVAMTSAAIANGGVQMKPNMIRSVKTSNLSVLYEFSPEKLRTSTSTKVADQVKQWMVNSVDNGIARNAGVPGYKVAGKTGTAETTGGLNNSWFTGFAPADDPQIAIAVVYEDMDATTGSQLSTNAGKQLFEAVLNK</sequence>
<evidence type="ECO:0000313" key="5">
    <source>
        <dbReference type="Proteomes" id="UP000219947"/>
    </source>
</evidence>
<feature type="domain" description="Penicillin binding protein A dimerisation" evidence="2">
    <location>
        <begin position="52"/>
        <end position="134"/>
    </location>
</feature>
<reference evidence="3" key="2">
    <citation type="submission" date="2020-04" db="EMBL/GenBank/DDBJ databases">
        <title>Deep metagenomics examines the oral microbiome during advanced dental caries in children, revealing novel taxa and co-occurrences with host molecules.</title>
        <authorList>
            <person name="Baker J.L."/>
            <person name="Morton J.T."/>
            <person name="Dinis M."/>
            <person name="Alvarez R."/>
            <person name="Tran N.C."/>
            <person name="Knight R."/>
            <person name="Edlund A."/>
        </authorList>
    </citation>
    <scope>NUCLEOTIDE SEQUENCE</scope>
    <source>
        <strain evidence="3">JCVI_47_bin.4</strain>
    </source>
</reference>
<evidence type="ECO:0000259" key="1">
    <source>
        <dbReference type="Pfam" id="PF00905"/>
    </source>
</evidence>
<feature type="domain" description="Penicillin-binding protein transpeptidase" evidence="1">
    <location>
        <begin position="155"/>
        <end position="473"/>
    </location>
</feature>
<dbReference type="EMBL" id="PDEV01000003">
    <property type="protein sequence ID" value="PEN15853.1"/>
    <property type="molecule type" value="Genomic_DNA"/>
</dbReference>
<reference evidence="4" key="1">
    <citation type="submission" date="2017-10" db="EMBL/GenBank/DDBJ databases">
        <title>Kefir isolates.</title>
        <authorList>
            <person name="Kim Y."/>
            <person name="Blasche S."/>
        </authorList>
    </citation>
    <scope>NUCLEOTIDE SEQUENCE [LARGE SCALE GENOMIC DNA]</scope>
    <source>
        <strain evidence="4">OG2-2</strain>
    </source>
</reference>
<dbReference type="PANTHER" id="PTHR30627:SF24">
    <property type="entry name" value="PENICILLIN-BINDING PROTEIN 4B"/>
    <property type="match status" value="1"/>
</dbReference>
<protein>
    <submittedName>
        <fullName evidence="4">Penicillin-binding protein 2</fullName>
    </submittedName>
</protein>
<evidence type="ECO:0000313" key="4">
    <source>
        <dbReference type="EMBL" id="PEN15853.1"/>
    </source>
</evidence>
<dbReference type="Pfam" id="PF21922">
    <property type="entry name" value="PBP_dimer_2"/>
    <property type="match status" value="1"/>
</dbReference>
<dbReference type="GO" id="GO:0071972">
    <property type="term" value="F:peptidoglycan L,D-transpeptidase activity"/>
    <property type="evidence" value="ECO:0007669"/>
    <property type="project" value="TreeGrafter"/>
</dbReference>
<dbReference type="GO" id="GO:0071555">
    <property type="term" value="P:cell wall organization"/>
    <property type="evidence" value="ECO:0007669"/>
    <property type="project" value="TreeGrafter"/>
</dbReference>
<accession>A0A5F0MB92</accession>
<dbReference type="Proteomes" id="UP000219947">
    <property type="component" value="Unassembled WGS sequence"/>
</dbReference>
<dbReference type="Gene3D" id="3.40.710.10">
    <property type="entry name" value="DD-peptidase/beta-lactamase superfamily"/>
    <property type="match status" value="1"/>
</dbReference>
<dbReference type="SUPFAM" id="SSF56601">
    <property type="entry name" value="beta-lactamase/transpeptidase-like"/>
    <property type="match status" value="1"/>
</dbReference>
<dbReference type="RefSeq" id="WP_004006318.1">
    <property type="nucleotide sequence ID" value="NZ_CABFMC010000007.1"/>
</dbReference>
<dbReference type="Pfam" id="PF00905">
    <property type="entry name" value="Transpeptidase"/>
    <property type="match status" value="1"/>
</dbReference>
<dbReference type="AlphaFoldDB" id="A0A2A8D4Y3"/>
<dbReference type="EMBL" id="JABZXJ010000005">
    <property type="protein sequence ID" value="MBF1648871.1"/>
    <property type="molecule type" value="Genomic_DNA"/>
</dbReference>
<dbReference type="PANTHER" id="PTHR30627">
    <property type="entry name" value="PEPTIDOGLYCAN D,D-TRANSPEPTIDASE"/>
    <property type="match status" value="1"/>
</dbReference>
<organism evidence="4 5">
    <name type="scientific">Rothia dentocariosa</name>
    <dbReference type="NCBI Taxonomy" id="2047"/>
    <lineage>
        <taxon>Bacteria</taxon>
        <taxon>Bacillati</taxon>
        <taxon>Actinomycetota</taxon>
        <taxon>Actinomycetes</taxon>
        <taxon>Micrococcales</taxon>
        <taxon>Micrococcaceae</taxon>
        <taxon>Rothia</taxon>
    </lineage>
</organism>
<dbReference type="GO" id="GO:0008658">
    <property type="term" value="F:penicillin binding"/>
    <property type="evidence" value="ECO:0007669"/>
    <property type="project" value="InterPro"/>
</dbReference>
<dbReference type="InterPro" id="IPR054120">
    <property type="entry name" value="PBPA_dimer"/>
</dbReference>
<dbReference type="GeneID" id="29743756"/>
<gene>
    <name evidence="4" type="ORF">CRM92_07040</name>
    <name evidence="3" type="ORF">HXO56_02050</name>
</gene>
<evidence type="ECO:0000259" key="2">
    <source>
        <dbReference type="Pfam" id="PF21922"/>
    </source>
</evidence>
<evidence type="ECO:0000313" key="3">
    <source>
        <dbReference type="EMBL" id="MBF1648871.1"/>
    </source>
</evidence>
<proteinExistence type="predicted"/>
<dbReference type="InterPro" id="IPR050515">
    <property type="entry name" value="Beta-lactam/transpept"/>
</dbReference>
<dbReference type="GO" id="GO:0005886">
    <property type="term" value="C:plasma membrane"/>
    <property type="evidence" value="ECO:0007669"/>
    <property type="project" value="TreeGrafter"/>
</dbReference>
<comment type="caution">
    <text evidence="4">The sequence shown here is derived from an EMBL/GenBank/DDBJ whole genome shotgun (WGS) entry which is preliminary data.</text>
</comment>
<name>A0A2A8D4Y3_9MICC</name>
<dbReference type="Gene3D" id="3.90.1310.10">
    <property type="entry name" value="Penicillin-binding protein 2a (Domain 2)"/>
    <property type="match status" value="1"/>
</dbReference>
<accession>A0A2A8D4Y3</accession>
<dbReference type="InterPro" id="IPR012338">
    <property type="entry name" value="Beta-lactam/transpept-like"/>
</dbReference>
<dbReference type="Proteomes" id="UP000769484">
    <property type="component" value="Unassembled WGS sequence"/>
</dbReference>
<keyword evidence="5" id="KW-1185">Reference proteome</keyword>
<dbReference type="InterPro" id="IPR001460">
    <property type="entry name" value="PCN-bd_Tpept"/>
</dbReference>
<dbReference type="OMA" id="MWAPVTG"/>